<dbReference type="VEuPathDB" id="FungiDB:PDIP_72880"/>
<keyword evidence="2" id="KW-0862">Zinc</keyword>
<name>A0A7T7BIS7_PENDI</name>
<dbReference type="GO" id="GO:0003677">
    <property type="term" value="F:DNA binding"/>
    <property type="evidence" value="ECO:0007669"/>
    <property type="project" value="InterPro"/>
</dbReference>
<keyword evidence="1" id="KW-0479">Metal-binding</keyword>
<evidence type="ECO:0000256" key="5">
    <source>
        <dbReference type="ARBA" id="ARBA00023242"/>
    </source>
</evidence>
<keyword evidence="3" id="KW-0805">Transcription regulation</keyword>
<dbReference type="Proteomes" id="UP000595662">
    <property type="component" value="Chromosome 1"/>
</dbReference>
<keyword evidence="4" id="KW-0804">Transcription</keyword>
<dbReference type="PANTHER" id="PTHR47660:SF2">
    <property type="entry name" value="TRANSCRIPTION FACTOR WITH C2H2 AND ZN(2)-CYS(6) DNA BINDING DOMAIN (EUROFUNG)"/>
    <property type="match status" value="1"/>
</dbReference>
<evidence type="ECO:0000256" key="6">
    <source>
        <dbReference type="SAM" id="MobiDB-lite"/>
    </source>
</evidence>
<dbReference type="VEuPathDB" id="FungiDB:PDIP_72890"/>
<dbReference type="EMBL" id="CP060774">
    <property type="protein sequence ID" value="QQK41299.1"/>
    <property type="molecule type" value="Genomic_DNA"/>
</dbReference>
<reference evidence="8 9" key="1">
    <citation type="submission" date="2020-08" db="EMBL/GenBank/DDBJ databases">
        <title>The completed genome sequence of the pathogenic ascomycete fungus Penicillium digitatum.</title>
        <authorList>
            <person name="Wang M."/>
        </authorList>
    </citation>
    <scope>NUCLEOTIDE SEQUENCE [LARGE SCALE GENOMIC DNA]</scope>
    <source>
        <strain evidence="8 9">PdW03</strain>
    </source>
</reference>
<proteinExistence type="predicted"/>
<accession>A0A7T7BIS7</accession>
<dbReference type="InterPro" id="IPR007219">
    <property type="entry name" value="XnlR_reg_dom"/>
</dbReference>
<evidence type="ECO:0000313" key="8">
    <source>
        <dbReference type="EMBL" id="QQK41299.1"/>
    </source>
</evidence>
<dbReference type="GO" id="GO:0006351">
    <property type="term" value="P:DNA-templated transcription"/>
    <property type="evidence" value="ECO:0007669"/>
    <property type="project" value="InterPro"/>
</dbReference>
<sequence>MWLLMHPIRHALLPGGLPEDFTNVESARKIMAERIISSAMSDLTPRTSRSAVIFSVTSSDDMPRVITLHMAIIYPQESEDVYRKHNCQWSHRDDLNALAHEQEIWPTDQSEEGQNDFLTVARDPEPTRPHNGGRLGNSELQAPSDDMITTNEIDGASVSSLQYETFNEEMTDLNAFQLMGYDQLNVYGGMNFELGLTDADLELLDSLNRACPLQQPRFIQEEQPARRGIPTSPGFPNNVNTNPLHDSPLSHWTPRAEDNAYMDQHYLSVPQHLDTPESTGIPSPRIFAEPLSKESRDAAFALVVERCHQKSSNRIMQCFPSAELLDSLVQCFFTQQRSKIDAWIHEPTMQLNQESPEMILTLAAAGAVRSDVEAIQRLGYAMLEVARLQVNGKYEDSNILTRNLKQHQEYVLILQIGLWSGDKRRVEIAESFSQPVVTMLRRAACFKHEAYPTIIPTPTDDDATLERKWREWVEHESFKRLVHHMFIHDAQASVMRSINSLISHMELDLPMPFSRKIWDAKTAAQWRSVYLQEVPKKTSPIPSLATSLQNISSLSRFPRHGDFRLAALAIVHGMSTMVSDCNQPRHGLSGQWSALVLNLWQQELLQVLEQFEIVAVEPLQRLTPAIPLIYQTVSLSLYLPLGILETFSGKDGEKRSSEIYQLFIRRISASNLRQASWHAGQVLRIARSMPSGSLTGFCATCVYFSALALWSLSTIISSSDLTLDAGNDDDETVFLLDGESDSAALRRFTLFGQGTPAISSFNQHIPLNDRAGVMRFFQQLLRLKYHGGNSDQQTRALNNAFSVLGNTYSSTIRGQRKRKNSEN</sequence>
<keyword evidence="5" id="KW-0539">Nucleus</keyword>
<feature type="domain" description="Xylanolytic transcriptional activator regulatory" evidence="7">
    <location>
        <begin position="399"/>
        <end position="552"/>
    </location>
</feature>
<organism evidence="8 9">
    <name type="scientific">Penicillium digitatum</name>
    <name type="common">Green mold</name>
    <dbReference type="NCBI Taxonomy" id="36651"/>
    <lineage>
        <taxon>Eukaryota</taxon>
        <taxon>Fungi</taxon>
        <taxon>Dikarya</taxon>
        <taxon>Ascomycota</taxon>
        <taxon>Pezizomycotina</taxon>
        <taxon>Eurotiomycetes</taxon>
        <taxon>Eurotiomycetidae</taxon>
        <taxon>Eurotiales</taxon>
        <taxon>Aspergillaceae</taxon>
        <taxon>Penicillium</taxon>
    </lineage>
</organism>
<dbReference type="PANTHER" id="PTHR47660">
    <property type="entry name" value="TRANSCRIPTION FACTOR WITH C2H2 AND ZN(2)-CYS(6) DNA BINDING DOMAIN (EUROFUNG)-RELATED-RELATED"/>
    <property type="match status" value="1"/>
</dbReference>
<evidence type="ECO:0000313" key="9">
    <source>
        <dbReference type="Proteomes" id="UP000595662"/>
    </source>
</evidence>
<dbReference type="GO" id="GO:0008270">
    <property type="term" value="F:zinc ion binding"/>
    <property type="evidence" value="ECO:0007669"/>
    <property type="project" value="InterPro"/>
</dbReference>
<dbReference type="AlphaFoldDB" id="A0A7T7BIS7"/>
<evidence type="ECO:0000259" key="7">
    <source>
        <dbReference type="Pfam" id="PF04082"/>
    </source>
</evidence>
<feature type="region of interest" description="Disordered" evidence="6">
    <location>
        <begin position="121"/>
        <end position="142"/>
    </location>
</feature>
<gene>
    <name evidence="8" type="ORF">Pdw03_4153</name>
</gene>
<dbReference type="GeneID" id="26235604"/>
<evidence type="ECO:0000256" key="2">
    <source>
        <dbReference type="ARBA" id="ARBA00022833"/>
    </source>
</evidence>
<evidence type="ECO:0000256" key="3">
    <source>
        <dbReference type="ARBA" id="ARBA00023015"/>
    </source>
</evidence>
<evidence type="ECO:0000256" key="4">
    <source>
        <dbReference type="ARBA" id="ARBA00023163"/>
    </source>
</evidence>
<protein>
    <submittedName>
        <fullName evidence="8">C6 and C2H2 transcription factor</fullName>
    </submittedName>
</protein>
<dbReference type="KEGG" id="pdp:PDIP_72880"/>
<evidence type="ECO:0000256" key="1">
    <source>
        <dbReference type="ARBA" id="ARBA00022723"/>
    </source>
</evidence>
<dbReference type="RefSeq" id="XP_014531445.2">
    <property type="nucleotide sequence ID" value="XM_014675959.2"/>
</dbReference>
<dbReference type="Pfam" id="PF04082">
    <property type="entry name" value="Fungal_trans"/>
    <property type="match status" value="1"/>
</dbReference>